<evidence type="ECO:0000313" key="14">
    <source>
        <dbReference type="Proteomes" id="UP001524499"/>
    </source>
</evidence>
<evidence type="ECO:0000256" key="3">
    <source>
        <dbReference type="ARBA" id="ARBA00008741"/>
    </source>
</evidence>
<dbReference type="NCBIfam" id="TIGR03141">
    <property type="entry name" value="cytochro_ccmD"/>
    <property type="match status" value="1"/>
</dbReference>
<dbReference type="InterPro" id="IPR052075">
    <property type="entry name" value="Heme_exporter_D"/>
</dbReference>
<feature type="transmembrane region" description="Helical" evidence="12">
    <location>
        <begin position="12"/>
        <end position="33"/>
    </location>
</feature>
<evidence type="ECO:0000256" key="8">
    <source>
        <dbReference type="ARBA" id="ARBA00022692"/>
    </source>
</evidence>
<evidence type="ECO:0000256" key="2">
    <source>
        <dbReference type="ARBA" id="ARBA00004377"/>
    </source>
</evidence>
<comment type="function">
    <text evidence="1 12">Required for the export of heme to the periplasm for the biogenesis of c-type cytochromes.</text>
</comment>
<accession>A0ABT1TGW1</accession>
<keyword evidence="9 12" id="KW-0201">Cytochrome c-type biogenesis</keyword>
<evidence type="ECO:0000256" key="5">
    <source>
        <dbReference type="ARBA" id="ARBA00022448"/>
    </source>
</evidence>
<keyword evidence="10 12" id="KW-1133">Transmembrane helix</keyword>
<protein>
    <recommendedName>
        <fullName evidence="4 12">Heme exporter protein D</fullName>
    </recommendedName>
</protein>
<comment type="subcellular location">
    <subcellularLocation>
        <location evidence="2 12">Cell inner membrane</location>
        <topology evidence="2 12">Single-pass membrane protein</topology>
    </subcellularLocation>
</comment>
<evidence type="ECO:0000256" key="11">
    <source>
        <dbReference type="ARBA" id="ARBA00023136"/>
    </source>
</evidence>
<dbReference type="InterPro" id="IPR007078">
    <property type="entry name" value="Haem_export_protD_CcmD"/>
</dbReference>
<evidence type="ECO:0000256" key="1">
    <source>
        <dbReference type="ARBA" id="ARBA00002442"/>
    </source>
</evidence>
<dbReference type="Pfam" id="PF04995">
    <property type="entry name" value="CcmD"/>
    <property type="match status" value="1"/>
</dbReference>
<evidence type="ECO:0000256" key="10">
    <source>
        <dbReference type="ARBA" id="ARBA00022989"/>
    </source>
</evidence>
<keyword evidence="5 12" id="KW-0813">Transport</keyword>
<gene>
    <name evidence="13" type="primary">ccmD</name>
    <name evidence="13" type="ORF">NP590_11330</name>
</gene>
<comment type="caution">
    <text evidence="13">The sequence shown here is derived from an EMBL/GenBank/DDBJ whole genome shotgun (WGS) entry which is preliminary data.</text>
</comment>
<evidence type="ECO:0000256" key="6">
    <source>
        <dbReference type="ARBA" id="ARBA00022475"/>
    </source>
</evidence>
<keyword evidence="14" id="KW-1185">Reference proteome</keyword>
<evidence type="ECO:0000313" key="13">
    <source>
        <dbReference type="EMBL" id="MCQ8104699.1"/>
    </source>
</evidence>
<dbReference type="PANTHER" id="PTHR37531:SF1">
    <property type="entry name" value="HEME EXPORTER PROTEIN D"/>
    <property type="match status" value="1"/>
</dbReference>
<reference evidence="13 14" key="1">
    <citation type="submission" date="2022-07" db="EMBL/GenBank/DDBJ databases">
        <title>Methylomonas rivi sp. nov., Methylomonas rosea sp. nov., Methylomonas aureus sp. nov. and Methylomonas subterranea sp. nov., four novel methanotrophs isolated from a freshwater creek and the deep terrestrial subsurface.</title>
        <authorList>
            <person name="Abin C."/>
            <person name="Sankaranarayanan K."/>
            <person name="Garner C."/>
            <person name="Sindelar R."/>
            <person name="Kotary K."/>
            <person name="Garner R."/>
            <person name="Barclay S."/>
            <person name="Lawson P."/>
            <person name="Krumholz L."/>
        </authorList>
    </citation>
    <scope>NUCLEOTIDE SEQUENCE [LARGE SCALE GENOMIC DNA]</scope>
    <source>
        <strain evidence="13 14">SURF-2</strain>
    </source>
</reference>
<dbReference type="Proteomes" id="UP001524499">
    <property type="component" value="Unassembled WGS sequence"/>
</dbReference>
<keyword evidence="6 12" id="KW-1003">Cell membrane</keyword>
<dbReference type="RefSeq" id="WP_256602500.1">
    <property type="nucleotide sequence ID" value="NZ_JANIBJ010000019.1"/>
</dbReference>
<proteinExistence type="inferred from homology"/>
<keyword evidence="8 12" id="KW-0812">Transmembrane</keyword>
<dbReference type="PANTHER" id="PTHR37531">
    <property type="entry name" value="HEME EXPORTER PROTEIN D"/>
    <property type="match status" value="1"/>
</dbReference>
<evidence type="ECO:0000256" key="12">
    <source>
        <dbReference type="RuleBase" id="RU363101"/>
    </source>
</evidence>
<dbReference type="EMBL" id="JANIBJ010000019">
    <property type="protein sequence ID" value="MCQ8104699.1"/>
    <property type="molecule type" value="Genomic_DNA"/>
</dbReference>
<evidence type="ECO:0000256" key="9">
    <source>
        <dbReference type="ARBA" id="ARBA00022748"/>
    </source>
</evidence>
<evidence type="ECO:0000256" key="7">
    <source>
        <dbReference type="ARBA" id="ARBA00022519"/>
    </source>
</evidence>
<keyword evidence="11 12" id="KW-0472">Membrane</keyword>
<comment type="similarity">
    <text evidence="3 12">Belongs to the CcmD/CycX/HelD family.</text>
</comment>
<evidence type="ECO:0000256" key="4">
    <source>
        <dbReference type="ARBA" id="ARBA00016461"/>
    </source>
</evidence>
<sequence>MSLENFFAMGGYAFYVWTSYGITLAVLLWNLFAPIVQRKQLLRQLALKQKRAQQ</sequence>
<keyword evidence="7 12" id="KW-0997">Cell inner membrane</keyword>
<organism evidence="13 14">
    <name type="scientific">Methylomonas subterranea</name>
    <dbReference type="NCBI Taxonomy" id="2952225"/>
    <lineage>
        <taxon>Bacteria</taxon>
        <taxon>Pseudomonadati</taxon>
        <taxon>Pseudomonadota</taxon>
        <taxon>Gammaproteobacteria</taxon>
        <taxon>Methylococcales</taxon>
        <taxon>Methylococcaceae</taxon>
        <taxon>Methylomonas</taxon>
    </lineage>
</organism>
<name>A0ABT1TGW1_9GAMM</name>